<dbReference type="Proteomes" id="UP000284785">
    <property type="component" value="Unassembled WGS sequence"/>
</dbReference>
<reference evidence="7 8" key="2">
    <citation type="journal article" date="2019" name="Nat. Med.">
        <title>A library of human gut bacterial isolates paired with longitudinal multiomics data enables mechanistic microbiome research.</title>
        <authorList>
            <person name="Poyet M."/>
            <person name="Groussin M."/>
            <person name="Gibbons S.M."/>
            <person name="Avila-Pacheco J."/>
            <person name="Jiang X."/>
            <person name="Kearney S.M."/>
            <person name="Perrotta A.R."/>
            <person name="Berdy B."/>
            <person name="Zhao S."/>
            <person name="Lieberman T.D."/>
            <person name="Swanson P.K."/>
            <person name="Smith M."/>
            <person name="Roesemann S."/>
            <person name="Alexander J.E."/>
            <person name="Rich S.A."/>
            <person name="Livny J."/>
            <person name="Vlamakis H."/>
            <person name="Clish C."/>
            <person name="Bullock K."/>
            <person name="Deik A."/>
            <person name="Scott J."/>
            <person name="Pierce K.A."/>
            <person name="Xavier R.J."/>
            <person name="Alm E.J."/>
        </authorList>
    </citation>
    <scope>NUCLEOTIDE SEQUENCE [LARGE SCALE GENOMIC DNA]</scope>
    <source>
        <strain evidence="3 7">BIOML-A162</strain>
        <strain evidence="2 8">BIOML-A188</strain>
    </source>
</reference>
<evidence type="ECO:0000313" key="2">
    <source>
        <dbReference type="EMBL" id="KAB4312267.1"/>
    </source>
</evidence>
<reference evidence="4" key="3">
    <citation type="submission" date="2021-02" db="EMBL/GenBank/DDBJ databases">
        <title>Infant gut strain persistence is associated with maternal origin, phylogeny, and functional potential including surface adhesion and iron acquisition.</title>
        <authorList>
            <person name="Lou Y.C."/>
        </authorList>
    </citation>
    <scope>NUCLEOTIDE SEQUENCE</scope>
    <source>
        <strain evidence="4">L3_082_243G1_dasL3_082_243G1_maxbin2.maxbin.015s ta_sub</strain>
    </source>
</reference>
<dbReference type="Proteomes" id="UP000436858">
    <property type="component" value="Unassembled WGS sequence"/>
</dbReference>
<dbReference type="Proteomes" id="UP000440614">
    <property type="component" value="Unassembled WGS sequence"/>
</dbReference>
<proteinExistence type="predicted"/>
<organism evidence="5 6">
    <name type="scientific">Bacteroides thetaiotaomicron</name>
    <dbReference type="NCBI Taxonomy" id="818"/>
    <lineage>
        <taxon>Bacteria</taxon>
        <taxon>Pseudomonadati</taxon>
        <taxon>Bacteroidota</taxon>
        <taxon>Bacteroidia</taxon>
        <taxon>Bacteroidales</taxon>
        <taxon>Bacteroidaceae</taxon>
        <taxon>Bacteroides</taxon>
    </lineage>
</organism>
<evidence type="ECO:0000313" key="5">
    <source>
        <dbReference type="EMBL" id="RHD90313.1"/>
    </source>
</evidence>
<dbReference type="EMBL" id="WCSY01000011">
    <property type="protein sequence ID" value="KAB4312267.1"/>
    <property type="molecule type" value="Genomic_DNA"/>
</dbReference>
<evidence type="ECO:0000313" key="6">
    <source>
        <dbReference type="Proteomes" id="UP000284785"/>
    </source>
</evidence>
<dbReference type="InterPro" id="IPR018631">
    <property type="entry name" value="AAA-ATPase-like_dom"/>
</dbReference>
<evidence type="ECO:0000313" key="4">
    <source>
        <dbReference type="EMBL" id="MBS5412663.1"/>
    </source>
</evidence>
<name>A0A2J6A7L6_BACT4</name>
<evidence type="ECO:0000313" key="7">
    <source>
        <dbReference type="Proteomes" id="UP000436858"/>
    </source>
</evidence>
<evidence type="ECO:0000313" key="8">
    <source>
        <dbReference type="Proteomes" id="UP000440614"/>
    </source>
</evidence>
<dbReference type="EMBL" id="JAGZEE010000034">
    <property type="protein sequence ID" value="MBS5412663.1"/>
    <property type="molecule type" value="Genomic_DNA"/>
</dbReference>
<dbReference type="Proteomes" id="UP000782901">
    <property type="component" value="Unassembled WGS sequence"/>
</dbReference>
<accession>A0A2J6A7L6</accession>
<dbReference type="EMBL" id="QSJP01000003">
    <property type="protein sequence ID" value="RHD90313.1"/>
    <property type="molecule type" value="Genomic_DNA"/>
</dbReference>
<feature type="domain" description="AAA-ATPase-like" evidence="1">
    <location>
        <begin position="11"/>
        <end position="53"/>
    </location>
</feature>
<protein>
    <submittedName>
        <fullName evidence="2">AAA family ATPase</fullName>
    </submittedName>
</protein>
<dbReference type="Pfam" id="PF09820">
    <property type="entry name" value="AAA-ATPase_like"/>
    <property type="match status" value="1"/>
</dbReference>
<evidence type="ECO:0000313" key="3">
    <source>
        <dbReference type="EMBL" id="KAB4483869.1"/>
    </source>
</evidence>
<evidence type="ECO:0000259" key="1">
    <source>
        <dbReference type="Pfam" id="PF09820"/>
    </source>
</evidence>
<sequence length="80" mass="8979">MLKSKVIYGDEKKDRSPEERFSYIIRCANEQSGCGVVVLVDEYDKPLLQALGNFIYRISGGCQQSASIDLSERLADYQGL</sequence>
<gene>
    <name evidence="5" type="ORF">DW780_04860</name>
    <name evidence="3" type="ORF">GAN91_07795</name>
    <name evidence="2" type="ORF">GAO51_12980</name>
    <name evidence="4" type="ORF">KHY35_18460</name>
</gene>
<dbReference type="EMBL" id="WCRY01000006">
    <property type="protein sequence ID" value="KAB4483869.1"/>
    <property type="molecule type" value="Genomic_DNA"/>
</dbReference>
<dbReference type="AlphaFoldDB" id="A0A2J6A7L6"/>
<reference evidence="5 6" key="1">
    <citation type="submission" date="2018-08" db="EMBL/GenBank/DDBJ databases">
        <title>A genome reference for cultivated species of the human gut microbiota.</title>
        <authorList>
            <person name="Zou Y."/>
            <person name="Xue W."/>
            <person name="Luo G."/>
        </authorList>
    </citation>
    <scope>NUCLEOTIDE SEQUENCE [LARGE SCALE GENOMIC DNA]</scope>
    <source>
        <strain evidence="5 6">AM30-26</strain>
    </source>
</reference>
<comment type="caution">
    <text evidence="5">The sequence shown here is derived from an EMBL/GenBank/DDBJ whole genome shotgun (WGS) entry which is preliminary data.</text>
</comment>